<sequence>MENGIQTATINEHLKGWHGGNWRNSNPGEPIIPIKDF</sequence>
<accession>A0ABV2K8I4</accession>
<protein>
    <submittedName>
        <fullName evidence="1">Uncharacterized protein</fullName>
    </submittedName>
</protein>
<dbReference type="Proteomes" id="UP001549104">
    <property type="component" value="Unassembled WGS sequence"/>
</dbReference>
<reference evidence="1 2" key="1">
    <citation type="submission" date="2024-06" db="EMBL/GenBank/DDBJ databases">
        <title>Sorghum-associated microbial communities from plants grown in Nebraska, USA.</title>
        <authorList>
            <person name="Schachtman D."/>
        </authorList>
    </citation>
    <scope>NUCLEOTIDE SEQUENCE [LARGE SCALE GENOMIC DNA]</scope>
    <source>
        <strain evidence="1 2">1288</strain>
    </source>
</reference>
<evidence type="ECO:0000313" key="2">
    <source>
        <dbReference type="Proteomes" id="UP001549104"/>
    </source>
</evidence>
<proteinExistence type="predicted"/>
<keyword evidence="2" id="KW-1185">Reference proteome</keyword>
<name>A0ABV2K8I4_SPOPS</name>
<organism evidence="1 2">
    <name type="scientific">Sporosarcina psychrophila</name>
    <name type="common">Bacillus psychrophilus</name>
    <dbReference type="NCBI Taxonomy" id="1476"/>
    <lineage>
        <taxon>Bacteria</taxon>
        <taxon>Bacillati</taxon>
        <taxon>Bacillota</taxon>
        <taxon>Bacilli</taxon>
        <taxon>Bacillales</taxon>
        <taxon>Caryophanaceae</taxon>
        <taxon>Sporosarcina</taxon>
    </lineage>
</organism>
<comment type="caution">
    <text evidence="1">The sequence shown here is derived from an EMBL/GenBank/DDBJ whole genome shotgun (WGS) entry which is preliminary data.</text>
</comment>
<evidence type="ECO:0000313" key="1">
    <source>
        <dbReference type="EMBL" id="MET3656343.1"/>
    </source>
</evidence>
<gene>
    <name evidence="1" type="ORF">ABIC55_001427</name>
</gene>
<dbReference type="EMBL" id="JBEPME010000001">
    <property type="protein sequence ID" value="MET3656343.1"/>
    <property type="molecule type" value="Genomic_DNA"/>
</dbReference>